<evidence type="ECO:0000256" key="5">
    <source>
        <dbReference type="ARBA" id="ARBA00022989"/>
    </source>
</evidence>
<dbReference type="RefSeq" id="WP_147914615.1">
    <property type="nucleotide sequence ID" value="NZ_JBHUEJ010000010.1"/>
</dbReference>
<evidence type="ECO:0000256" key="7">
    <source>
        <dbReference type="RuleBase" id="RU369025"/>
    </source>
</evidence>
<dbReference type="PANTHER" id="PTHR30221:SF1">
    <property type="entry name" value="SMALL-CONDUCTANCE MECHANOSENSITIVE CHANNEL"/>
    <property type="match status" value="1"/>
</dbReference>
<dbReference type="InterPro" id="IPR010920">
    <property type="entry name" value="LSM_dom_sf"/>
</dbReference>
<dbReference type="Proteomes" id="UP001597304">
    <property type="component" value="Unassembled WGS sequence"/>
</dbReference>
<feature type="transmembrane region" description="Helical" evidence="7">
    <location>
        <begin position="56"/>
        <end position="80"/>
    </location>
</feature>
<dbReference type="EMBL" id="JBHUEJ010000010">
    <property type="protein sequence ID" value="MFD1709817.1"/>
    <property type="molecule type" value="Genomic_DNA"/>
</dbReference>
<keyword evidence="7" id="KW-0813">Transport</keyword>
<dbReference type="Gene3D" id="2.30.30.60">
    <property type="match status" value="1"/>
</dbReference>
<dbReference type="InterPro" id="IPR049278">
    <property type="entry name" value="MS_channel_C"/>
</dbReference>
<dbReference type="Pfam" id="PF00924">
    <property type="entry name" value="MS_channel_2nd"/>
    <property type="match status" value="1"/>
</dbReference>
<evidence type="ECO:0000256" key="4">
    <source>
        <dbReference type="ARBA" id="ARBA00022692"/>
    </source>
</evidence>
<organism evidence="10 11">
    <name type="scientific">Ottowia flava</name>
    <dbReference type="NCBI Taxonomy" id="2675430"/>
    <lineage>
        <taxon>Bacteria</taxon>
        <taxon>Pseudomonadati</taxon>
        <taxon>Pseudomonadota</taxon>
        <taxon>Betaproteobacteria</taxon>
        <taxon>Burkholderiales</taxon>
        <taxon>Comamonadaceae</taxon>
        <taxon>Ottowia</taxon>
    </lineage>
</organism>
<evidence type="ECO:0000256" key="6">
    <source>
        <dbReference type="ARBA" id="ARBA00023136"/>
    </source>
</evidence>
<evidence type="ECO:0000256" key="2">
    <source>
        <dbReference type="ARBA" id="ARBA00008017"/>
    </source>
</evidence>
<evidence type="ECO:0000256" key="3">
    <source>
        <dbReference type="ARBA" id="ARBA00022475"/>
    </source>
</evidence>
<keyword evidence="7" id="KW-0997">Cell inner membrane</keyword>
<keyword evidence="7" id="KW-0406">Ion transport</keyword>
<dbReference type="SUPFAM" id="SSF50182">
    <property type="entry name" value="Sm-like ribonucleoproteins"/>
    <property type="match status" value="1"/>
</dbReference>
<dbReference type="InterPro" id="IPR023408">
    <property type="entry name" value="MscS_beta-dom_sf"/>
</dbReference>
<comment type="subunit">
    <text evidence="7">Homoheptamer.</text>
</comment>
<keyword evidence="11" id="KW-1185">Reference proteome</keyword>
<dbReference type="Gene3D" id="3.30.70.100">
    <property type="match status" value="1"/>
</dbReference>
<evidence type="ECO:0000313" key="11">
    <source>
        <dbReference type="Proteomes" id="UP001597304"/>
    </source>
</evidence>
<dbReference type="SUPFAM" id="SSF82861">
    <property type="entry name" value="Mechanosensitive channel protein MscS (YggB), transmembrane region"/>
    <property type="match status" value="1"/>
</dbReference>
<comment type="caution">
    <text evidence="10">The sequence shown here is derived from an EMBL/GenBank/DDBJ whole genome shotgun (WGS) entry which is preliminary data.</text>
</comment>
<keyword evidence="3" id="KW-1003">Cell membrane</keyword>
<dbReference type="Gene3D" id="1.10.287.1260">
    <property type="match status" value="1"/>
</dbReference>
<comment type="function">
    <text evidence="7">Mechanosensitive channel that participates in the regulation of osmotic pressure changes within the cell, opening in response to stretch forces in the membrane lipid bilayer, without the need for other proteins. Contributes to normal resistance to hypoosmotic shock. Forms an ion channel of 1.0 nanosiemens conductance with a slight preference for anions.</text>
</comment>
<dbReference type="InterPro" id="IPR045275">
    <property type="entry name" value="MscS_archaea/bacteria_type"/>
</dbReference>
<evidence type="ECO:0000259" key="8">
    <source>
        <dbReference type="Pfam" id="PF00924"/>
    </source>
</evidence>
<comment type="caution">
    <text evidence="7">Lacks conserved residue(s) required for the propagation of feature annotation.</text>
</comment>
<dbReference type="InterPro" id="IPR011066">
    <property type="entry name" value="MscS_channel_C_sf"/>
</dbReference>
<evidence type="ECO:0000259" key="9">
    <source>
        <dbReference type="Pfam" id="PF21082"/>
    </source>
</evidence>
<feature type="transmembrane region" description="Helical" evidence="7">
    <location>
        <begin position="14"/>
        <end position="35"/>
    </location>
</feature>
<name>A0ABW4KNY1_9BURK</name>
<protein>
    <recommendedName>
        <fullName evidence="7">Small-conductance mechanosensitive channel</fullName>
    </recommendedName>
</protein>
<sequence length="293" mass="31614">MEAALTSLRTMTQAAIALIPSIGLALFSFVLFWFVSRWAARGVTALVRRTNRPANVGFVLSRLTQWALLALGLFVSLIIVVPSLDAAALFGALGIGGVAIGFAFKDIFQNLMAGLLILITRPFVIGDQIVTGDHEGTIEDIQVRATLMRTYDNRLVVIPNSELYTNRVIVNTARDKRRASVDVGIGYGDDVALAKRAALDALDRLPSIERDPAPSAVVTGLGDFSVNLQVRFWVGPPTRGDVVAAKDEAFIAIKDDLVRAGVDLPFPTYQLLFPSQAERSVGAMETLKEGSSD</sequence>
<comment type="similarity">
    <text evidence="2 7">Belongs to the MscS (TC 1.A.23) family.</text>
</comment>
<proteinExistence type="inferred from homology"/>
<keyword evidence="4 7" id="KW-0812">Transmembrane</keyword>
<feature type="domain" description="Mechanosensitive ion channel MscS C-terminal" evidence="9">
    <location>
        <begin position="180"/>
        <end position="263"/>
    </location>
</feature>
<dbReference type="PANTHER" id="PTHR30221">
    <property type="entry name" value="SMALL-CONDUCTANCE MECHANOSENSITIVE CHANNEL"/>
    <property type="match status" value="1"/>
</dbReference>
<keyword evidence="5 7" id="KW-1133">Transmembrane helix</keyword>
<keyword evidence="6 7" id="KW-0472">Membrane</keyword>
<evidence type="ECO:0000313" key="10">
    <source>
        <dbReference type="EMBL" id="MFD1709817.1"/>
    </source>
</evidence>
<dbReference type="SUPFAM" id="SSF82689">
    <property type="entry name" value="Mechanosensitive channel protein MscS (YggB), C-terminal domain"/>
    <property type="match status" value="1"/>
</dbReference>
<accession>A0ABW4KNY1</accession>
<comment type="subcellular location">
    <subcellularLocation>
        <location evidence="7">Cell inner membrane</location>
        <topology evidence="7">Multi-pass membrane protein</topology>
    </subcellularLocation>
    <subcellularLocation>
        <location evidence="1">Cell membrane</location>
        <topology evidence="1">Multi-pass membrane protein</topology>
    </subcellularLocation>
</comment>
<evidence type="ECO:0000256" key="1">
    <source>
        <dbReference type="ARBA" id="ARBA00004651"/>
    </source>
</evidence>
<reference evidence="11" key="1">
    <citation type="journal article" date="2019" name="Int. J. Syst. Evol. Microbiol.">
        <title>The Global Catalogue of Microorganisms (GCM) 10K type strain sequencing project: providing services to taxonomists for standard genome sequencing and annotation.</title>
        <authorList>
            <consortium name="The Broad Institute Genomics Platform"/>
            <consortium name="The Broad Institute Genome Sequencing Center for Infectious Disease"/>
            <person name="Wu L."/>
            <person name="Ma J."/>
        </authorList>
    </citation>
    <scope>NUCLEOTIDE SEQUENCE [LARGE SCALE GENOMIC DNA]</scope>
    <source>
        <strain evidence="11">LMG 29247</strain>
    </source>
</reference>
<dbReference type="InterPro" id="IPR011014">
    <property type="entry name" value="MscS_channel_TM-2"/>
</dbReference>
<feature type="transmembrane region" description="Helical" evidence="7">
    <location>
        <begin position="86"/>
        <end position="104"/>
    </location>
</feature>
<dbReference type="InterPro" id="IPR006685">
    <property type="entry name" value="MscS_channel_2nd"/>
</dbReference>
<keyword evidence="7" id="KW-0407">Ion channel</keyword>
<dbReference type="Pfam" id="PF21082">
    <property type="entry name" value="MS_channel_3rd"/>
    <property type="match status" value="1"/>
</dbReference>
<gene>
    <name evidence="10" type="ORF">ACFSF0_04315</name>
</gene>
<feature type="domain" description="Mechanosensitive ion channel MscS" evidence="8">
    <location>
        <begin position="106"/>
        <end position="169"/>
    </location>
</feature>